<dbReference type="InterPro" id="IPR016047">
    <property type="entry name" value="M23ase_b-sheet_dom"/>
</dbReference>
<dbReference type="Pfam" id="PF08310">
    <property type="entry name" value="LGFP"/>
    <property type="match status" value="3"/>
</dbReference>
<evidence type="ECO:0000256" key="1">
    <source>
        <dbReference type="ARBA" id="ARBA00010646"/>
    </source>
</evidence>
<proteinExistence type="inferred from homology"/>
<accession>A0A849AFF5</accession>
<dbReference type="PANTHER" id="PTHR21666:SF270">
    <property type="entry name" value="MUREIN HYDROLASE ACTIVATOR ENVC"/>
    <property type="match status" value="1"/>
</dbReference>
<dbReference type="Gene3D" id="3.20.20.80">
    <property type="entry name" value="Glycosidases"/>
    <property type="match status" value="1"/>
</dbReference>
<dbReference type="GO" id="GO:0004222">
    <property type="term" value="F:metalloendopeptidase activity"/>
    <property type="evidence" value="ECO:0007669"/>
    <property type="project" value="TreeGrafter"/>
</dbReference>
<dbReference type="InterPro" id="IPR013207">
    <property type="entry name" value="LGFP"/>
</dbReference>
<dbReference type="AlphaFoldDB" id="A0A849AFF5"/>
<evidence type="ECO:0000313" key="5">
    <source>
        <dbReference type="Proteomes" id="UP000557772"/>
    </source>
</evidence>
<dbReference type="CDD" id="cd12797">
    <property type="entry name" value="M23_peptidase"/>
    <property type="match status" value="1"/>
</dbReference>
<dbReference type="PROSITE" id="PS51904">
    <property type="entry name" value="GLYCOSYL_HYDROL_F25_2"/>
    <property type="match status" value="1"/>
</dbReference>
<dbReference type="Proteomes" id="UP000557772">
    <property type="component" value="Unassembled WGS sequence"/>
</dbReference>
<dbReference type="GO" id="GO:0009253">
    <property type="term" value="P:peptidoglycan catabolic process"/>
    <property type="evidence" value="ECO:0007669"/>
    <property type="project" value="InterPro"/>
</dbReference>
<feature type="region of interest" description="Disordered" evidence="2">
    <location>
        <begin position="540"/>
        <end position="565"/>
    </location>
</feature>
<evidence type="ECO:0000313" key="4">
    <source>
        <dbReference type="EMBL" id="NNG39159.1"/>
    </source>
</evidence>
<sequence>MPLYGIDISNNTGDIDLAAVPYDILGLKATEGRGYRDQWMARHSDLNRRTKNADEVYYHFVSTGNTAEQEAANFIETVRDRLRPQDCICLDWEGAGVDNGVEWARRWCQIVEPALGKRPWIYAQQSILGMFAGTDIADNNPLWIANYGRSQTTGGYGDRPSVRWSGEPFRRIVAWQFTDKGHLDGYSGTLDLDEFYVEPGRLIDWAGNVGGGEQPQPVPEVSGRIGERWRELGGPNSPLGNPTGEEIATPRGAWRQFEHGVMIWSPETDAHPNYGAIRERYADYDYEYGRLGFPISDEYQIKEDGRWQEFEHGAIYWSPATGAHAVYGRIRERWGEFGWENGALGYPTSDEFDGSKPGGRVQRFQGGVMYWTPAGDAHPVWGLMFERYTQDGWEGGRWGYPVSDERRTGAGWEQDFEGGRMDIAGGTPPPAPAQYVRPVKDPAKNPIGAKWRQPGRMWKAGHHTGIDIVCPTGTPVYATIGGDVRDRPWGPSYGTFVVINDDVDGSDWGYCHLSRKVVSVGQRVQTGDLIGYSGATGNVSGPHLHLERRPRGGQYGSDLDPNLWP</sequence>
<evidence type="ECO:0000259" key="3">
    <source>
        <dbReference type="Pfam" id="PF01551"/>
    </source>
</evidence>
<comment type="similarity">
    <text evidence="1">Belongs to the glycosyl hydrolase 25 family.</text>
</comment>
<dbReference type="InterPro" id="IPR017853">
    <property type="entry name" value="GH"/>
</dbReference>
<evidence type="ECO:0000256" key="2">
    <source>
        <dbReference type="SAM" id="MobiDB-lite"/>
    </source>
</evidence>
<dbReference type="Pfam" id="PF01183">
    <property type="entry name" value="Glyco_hydro_25"/>
    <property type="match status" value="1"/>
</dbReference>
<dbReference type="GO" id="GO:0003796">
    <property type="term" value="F:lysozyme activity"/>
    <property type="evidence" value="ECO:0007669"/>
    <property type="project" value="InterPro"/>
</dbReference>
<dbReference type="InterPro" id="IPR002053">
    <property type="entry name" value="Glyco_hydro_25"/>
</dbReference>
<dbReference type="PANTHER" id="PTHR21666">
    <property type="entry name" value="PEPTIDASE-RELATED"/>
    <property type="match status" value="1"/>
</dbReference>
<dbReference type="RefSeq" id="WP_171153664.1">
    <property type="nucleotide sequence ID" value="NZ_JABENB010000001.1"/>
</dbReference>
<keyword evidence="5" id="KW-1185">Reference proteome</keyword>
<dbReference type="SUPFAM" id="SSF51445">
    <property type="entry name" value="(Trans)glycosidases"/>
    <property type="match status" value="1"/>
</dbReference>
<dbReference type="InterPro" id="IPR011055">
    <property type="entry name" value="Dup_hybrid_motif"/>
</dbReference>
<feature type="domain" description="M23ase beta-sheet core" evidence="3">
    <location>
        <begin position="462"/>
        <end position="552"/>
    </location>
</feature>
<organism evidence="4 5">
    <name type="scientific">Flexivirga aerilata</name>
    <dbReference type="NCBI Taxonomy" id="1656889"/>
    <lineage>
        <taxon>Bacteria</taxon>
        <taxon>Bacillati</taxon>
        <taxon>Actinomycetota</taxon>
        <taxon>Actinomycetes</taxon>
        <taxon>Micrococcales</taxon>
        <taxon>Dermacoccaceae</taxon>
        <taxon>Flexivirga</taxon>
    </lineage>
</organism>
<gene>
    <name evidence="4" type="ORF">HJ588_07715</name>
</gene>
<protein>
    <submittedName>
        <fullName evidence="4">Peptidoglycan DD-metalloendopeptidase family protein</fullName>
    </submittedName>
</protein>
<dbReference type="Pfam" id="PF01551">
    <property type="entry name" value="Peptidase_M23"/>
    <property type="match status" value="1"/>
</dbReference>
<name>A0A849AFF5_9MICO</name>
<comment type="caution">
    <text evidence="4">The sequence shown here is derived from an EMBL/GenBank/DDBJ whole genome shotgun (WGS) entry which is preliminary data.</text>
</comment>
<dbReference type="SUPFAM" id="SSF51261">
    <property type="entry name" value="Duplicated hybrid motif"/>
    <property type="match status" value="1"/>
</dbReference>
<dbReference type="GO" id="GO:0016998">
    <property type="term" value="P:cell wall macromolecule catabolic process"/>
    <property type="evidence" value="ECO:0007669"/>
    <property type="project" value="InterPro"/>
</dbReference>
<dbReference type="Gene3D" id="2.70.70.10">
    <property type="entry name" value="Glucose Permease (Domain IIA)"/>
    <property type="match status" value="1"/>
</dbReference>
<reference evidence="4 5" key="1">
    <citation type="submission" date="2020-05" db="EMBL/GenBank/DDBJ databases">
        <title>Flexivirga sp. ID2601S isolated from air conditioner.</title>
        <authorList>
            <person name="Kim D.H."/>
        </authorList>
    </citation>
    <scope>NUCLEOTIDE SEQUENCE [LARGE SCALE GENOMIC DNA]</scope>
    <source>
        <strain evidence="4 5">ID2601S</strain>
    </source>
</reference>
<dbReference type="EMBL" id="JABENB010000001">
    <property type="protein sequence ID" value="NNG39159.1"/>
    <property type="molecule type" value="Genomic_DNA"/>
</dbReference>
<dbReference type="InterPro" id="IPR050570">
    <property type="entry name" value="Cell_wall_metabolism_enzyme"/>
</dbReference>